<gene>
    <name evidence="2" type="ORF">Voc01_033010</name>
</gene>
<evidence type="ECO:0000313" key="2">
    <source>
        <dbReference type="EMBL" id="GIJ68384.1"/>
    </source>
</evidence>
<organism evidence="2 3">
    <name type="scientific">Virgisporangium ochraceum</name>
    <dbReference type="NCBI Taxonomy" id="65505"/>
    <lineage>
        <taxon>Bacteria</taxon>
        <taxon>Bacillati</taxon>
        <taxon>Actinomycetota</taxon>
        <taxon>Actinomycetes</taxon>
        <taxon>Micromonosporales</taxon>
        <taxon>Micromonosporaceae</taxon>
        <taxon>Virgisporangium</taxon>
    </lineage>
</organism>
<proteinExistence type="predicted"/>
<keyword evidence="1" id="KW-0812">Transmembrane</keyword>
<feature type="transmembrane region" description="Helical" evidence="1">
    <location>
        <begin position="92"/>
        <end position="116"/>
    </location>
</feature>
<protein>
    <recommendedName>
        <fullName evidence="4">VTT domain-containing protein</fullName>
    </recommendedName>
</protein>
<reference evidence="2" key="1">
    <citation type="submission" date="2021-01" db="EMBL/GenBank/DDBJ databases">
        <title>Whole genome shotgun sequence of Virgisporangium ochraceum NBRC 16418.</title>
        <authorList>
            <person name="Komaki H."/>
            <person name="Tamura T."/>
        </authorList>
    </citation>
    <scope>NUCLEOTIDE SEQUENCE</scope>
    <source>
        <strain evidence="2">NBRC 16418</strain>
    </source>
</reference>
<evidence type="ECO:0000313" key="3">
    <source>
        <dbReference type="Proteomes" id="UP000635606"/>
    </source>
</evidence>
<dbReference type="Proteomes" id="UP000635606">
    <property type="component" value="Unassembled WGS sequence"/>
</dbReference>
<evidence type="ECO:0000256" key="1">
    <source>
        <dbReference type="SAM" id="Phobius"/>
    </source>
</evidence>
<keyword evidence="3" id="KW-1185">Reference proteome</keyword>
<feature type="transmembrane region" description="Helical" evidence="1">
    <location>
        <begin position="38"/>
        <end position="59"/>
    </location>
</feature>
<keyword evidence="1" id="KW-0472">Membrane</keyword>
<dbReference type="EMBL" id="BOPH01000040">
    <property type="protein sequence ID" value="GIJ68384.1"/>
    <property type="molecule type" value="Genomic_DNA"/>
</dbReference>
<accession>A0A8J3ZR46</accession>
<dbReference type="AlphaFoldDB" id="A0A8J3ZR46"/>
<name>A0A8J3ZR46_9ACTN</name>
<keyword evidence="1" id="KW-1133">Transmembrane helix</keyword>
<sequence>MTAALLSALAVAALSAFVPVTPVEPYLVVLAAEGRPALLVGVVAAVGQTAGKLLIFYAFRATVRSGPVRRWVARRYSRPPGRVRTLLDRPALVAPTVFVSAVTGLPPLLVVSVHAARTPISAPVFAGCCLAGRAIRFVAVMLVPTLL</sequence>
<dbReference type="RefSeq" id="WP_203928335.1">
    <property type="nucleotide sequence ID" value="NZ_BOPH01000040.1"/>
</dbReference>
<comment type="caution">
    <text evidence="2">The sequence shown here is derived from an EMBL/GenBank/DDBJ whole genome shotgun (WGS) entry which is preliminary data.</text>
</comment>
<evidence type="ECO:0008006" key="4">
    <source>
        <dbReference type="Google" id="ProtNLM"/>
    </source>
</evidence>